<dbReference type="CDD" id="cd02518">
    <property type="entry name" value="GT2_SpsF"/>
    <property type="match status" value="1"/>
</dbReference>
<reference evidence="1" key="1">
    <citation type="submission" date="2019-08" db="EMBL/GenBank/DDBJ databases">
        <authorList>
            <person name="Kucharzyk K."/>
            <person name="Murdoch R.W."/>
            <person name="Higgins S."/>
            <person name="Loffler F."/>
        </authorList>
    </citation>
    <scope>NUCLEOTIDE SEQUENCE</scope>
</reference>
<accession>A0A645F429</accession>
<name>A0A645F429_9ZZZZ</name>
<dbReference type="EMBL" id="VSSQ01055178">
    <property type="protein sequence ID" value="MPN09085.1"/>
    <property type="molecule type" value="Genomic_DNA"/>
</dbReference>
<dbReference type="PANTHER" id="PTHR42866">
    <property type="entry name" value="3-DEOXY-MANNO-OCTULOSONATE CYTIDYLYLTRANSFERASE"/>
    <property type="match status" value="1"/>
</dbReference>
<gene>
    <name evidence="1" type="primary">kdsB_16</name>
    <name evidence="1" type="ORF">SDC9_156373</name>
</gene>
<proteinExistence type="predicted"/>
<dbReference type="Gene3D" id="3.90.550.10">
    <property type="entry name" value="Spore Coat Polysaccharide Biosynthesis Protein SpsA, Chain A"/>
    <property type="match status" value="1"/>
</dbReference>
<evidence type="ECO:0000313" key="1">
    <source>
        <dbReference type="EMBL" id="MPN09085.1"/>
    </source>
</evidence>
<dbReference type="AlphaFoldDB" id="A0A645F429"/>
<organism evidence="1">
    <name type="scientific">bioreactor metagenome</name>
    <dbReference type="NCBI Taxonomy" id="1076179"/>
    <lineage>
        <taxon>unclassified sequences</taxon>
        <taxon>metagenomes</taxon>
        <taxon>ecological metagenomes</taxon>
    </lineage>
</organism>
<protein>
    <submittedName>
        <fullName evidence="1">3-deoxy-manno-octulosonate cytidylyltransferase</fullName>
        <ecNumber evidence="1">2.7.7.38</ecNumber>
    </submittedName>
</protein>
<dbReference type="GO" id="GO:0005829">
    <property type="term" value="C:cytosol"/>
    <property type="evidence" value="ECO:0007669"/>
    <property type="project" value="TreeGrafter"/>
</dbReference>
<dbReference type="GO" id="GO:0008690">
    <property type="term" value="F:3-deoxy-manno-octulosonate cytidylyltransferase activity"/>
    <property type="evidence" value="ECO:0007669"/>
    <property type="project" value="UniProtKB-EC"/>
</dbReference>
<sequence>MRKKTVFITQVRTGSTRLPGKILEIVERSTLLSWFLRRSLKIRGVDELIVATTDNVRDNHIVSVVSEEFPAIRLVRGSETDVLQRYAKAIRESEADIVIRIASDCPFLDWGLVEDCLGYREKTNADVVKTRREDLPVGLDVEIFRAEALLCADREATEPAHREHVGPYVYENPGIFSVSWFPYSGPRWPQCRLTLDYREDLDLVRHLYRVLSPLAQASDIREYLEKHPEIAAMNLMHAHL</sequence>
<comment type="caution">
    <text evidence="1">The sequence shown here is derived from an EMBL/GenBank/DDBJ whole genome shotgun (WGS) entry which is preliminary data.</text>
</comment>
<keyword evidence="1" id="KW-0548">Nucleotidyltransferase</keyword>
<dbReference type="PANTHER" id="PTHR42866:SF1">
    <property type="entry name" value="SPORE COAT POLYSACCHARIDE BIOSYNTHESIS PROTEIN SPSF"/>
    <property type="match status" value="1"/>
</dbReference>
<keyword evidence="1" id="KW-0808">Transferase</keyword>
<dbReference type="SUPFAM" id="SSF53448">
    <property type="entry name" value="Nucleotide-diphospho-sugar transferases"/>
    <property type="match status" value="1"/>
</dbReference>
<dbReference type="EC" id="2.7.7.38" evidence="1"/>
<dbReference type="InterPro" id="IPR029044">
    <property type="entry name" value="Nucleotide-diphossugar_trans"/>
</dbReference>
<dbReference type="Pfam" id="PF02348">
    <property type="entry name" value="CTP_transf_3"/>
    <property type="match status" value="1"/>
</dbReference>
<dbReference type="InterPro" id="IPR003329">
    <property type="entry name" value="Cytidylyl_trans"/>
</dbReference>